<dbReference type="GO" id="GO:0008289">
    <property type="term" value="F:lipid binding"/>
    <property type="evidence" value="ECO:0007669"/>
    <property type="project" value="UniProtKB-KW"/>
</dbReference>
<organism evidence="5 6">
    <name type="scientific">Cucurbita argyrosperma subsp. sororia</name>
    <dbReference type="NCBI Taxonomy" id="37648"/>
    <lineage>
        <taxon>Eukaryota</taxon>
        <taxon>Viridiplantae</taxon>
        <taxon>Streptophyta</taxon>
        <taxon>Embryophyta</taxon>
        <taxon>Tracheophyta</taxon>
        <taxon>Spermatophyta</taxon>
        <taxon>Magnoliopsida</taxon>
        <taxon>eudicotyledons</taxon>
        <taxon>Gunneridae</taxon>
        <taxon>Pentapetalae</taxon>
        <taxon>rosids</taxon>
        <taxon>fabids</taxon>
        <taxon>Cucurbitales</taxon>
        <taxon>Cucurbitaceae</taxon>
        <taxon>Cucurbiteae</taxon>
        <taxon>Cucurbita</taxon>
    </lineage>
</organism>
<accession>A0AAV6MKA4</accession>
<gene>
    <name evidence="5" type="ORF">SDJN03_21745</name>
</gene>
<dbReference type="PANTHER" id="PTHR33214">
    <property type="entry name" value="BIFUNCTIONAL INHIBITOR/LIPID-TRANSFER PROTEIN/SEED STORAGE 2S ALBUMIN SUPERFAMILY PROTEIN"/>
    <property type="match status" value="1"/>
</dbReference>
<feature type="domain" description="Bifunctional inhibitor/plant lipid transfer protein/seed storage helical" evidence="4">
    <location>
        <begin position="33"/>
        <end position="96"/>
    </location>
</feature>
<dbReference type="EMBL" id="JAGKQH010000014">
    <property type="protein sequence ID" value="KAG6581743.1"/>
    <property type="molecule type" value="Genomic_DNA"/>
</dbReference>
<evidence type="ECO:0000256" key="2">
    <source>
        <dbReference type="ARBA" id="ARBA00023121"/>
    </source>
</evidence>
<dbReference type="SMART" id="SM00499">
    <property type="entry name" value="AAI"/>
    <property type="match status" value="1"/>
</dbReference>
<keyword evidence="6" id="KW-1185">Reference proteome</keyword>
<protein>
    <recommendedName>
        <fullName evidence="4">Bifunctional inhibitor/plant lipid transfer protein/seed storage helical domain-containing protein</fullName>
    </recommendedName>
</protein>
<reference evidence="5 6" key="1">
    <citation type="journal article" date="2021" name="Hortic Res">
        <title>The domestication of Cucurbita argyrosperma as revealed by the genome of its wild relative.</title>
        <authorList>
            <person name="Barrera-Redondo J."/>
            <person name="Sanchez-de la Vega G."/>
            <person name="Aguirre-Liguori J.A."/>
            <person name="Castellanos-Morales G."/>
            <person name="Gutierrez-Guerrero Y.T."/>
            <person name="Aguirre-Dugua X."/>
            <person name="Aguirre-Planter E."/>
            <person name="Tenaillon M.I."/>
            <person name="Lira-Saade R."/>
            <person name="Eguiarte L.E."/>
        </authorList>
    </citation>
    <scope>NUCLEOTIDE SEQUENCE [LARGE SCALE GENOMIC DNA]</scope>
    <source>
        <strain evidence="5">JBR-2021</strain>
    </source>
</reference>
<proteinExistence type="predicted"/>
<evidence type="ECO:0000313" key="6">
    <source>
        <dbReference type="Proteomes" id="UP000685013"/>
    </source>
</evidence>
<dbReference type="Proteomes" id="UP000685013">
    <property type="component" value="Chromosome 14"/>
</dbReference>
<dbReference type="PANTHER" id="PTHR33214:SF73">
    <property type="entry name" value="BIFUNCTIONAL INHIBITOR_LIPID-TRANSFER PROTEIN_SEED STORAGE 2S ALBUMIN SUPERFAMILY PROTEIN"/>
    <property type="match status" value="1"/>
</dbReference>
<name>A0AAV6MKA4_9ROSI</name>
<dbReference type="InterPro" id="IPR016140">
    <property type="entry name" value="Bifunc_inhib/LTP/seed_store"/>
</dbReference>
<sequence>MKRLSISSLCVLVAAAVTMALLTGAPVADAVDCNPSELSPCLPAITSSTPPTSSCCQKMVEQTPCLCGYFKNPEFKPYVTGGKRVAAACGLTVPEC</sequence>
<dbReference type="InterPro" id="IPR033872">
    <property type="entry name" value="nsLTP2"/>
</dbReference>
<dbReference type="AlphaFoldDB" id="A0AAV6MKA4"/>
<evidence type="ECO:0000256" key="1">
    <source>
        <dbReference type="ARBA" id="ARBA00022448"/>
    </source>
</evidence>
<feature type="non-terminal residue" evidence="5">
    <location>
        <position position="1"/>
    </location>
</feature>
<dbReference type="GO" id="GO:0006869">
    <property type="term" value="P:lipid transport"/>
    <property type="evidence" value="ECO:0007669"/>
    <property type="project" value="InterPro"/>
</dbReference>
<feature type="signal peptide" evidence="3">
    <location>
        <begin position="1"/>
        <end position="30"/>
    </location>
</feature>
<keyword evidence="2" id="KW-0446">Lipid-binding</keyword>
<keyword evidence="3" id="KW-0732">Signal</keyword>
<comment type="caution">
    <text evidence="5">The sequence shown here is derived from an EMBL/GenBank/DDBJ whole genome shotgun (WGS) entry which is preliminary data.</text>
</comment>
<keyword evidence="1" id="KW-0813">Transport</keyword>
<feature type="chain" id="PRO_5043372329" description="Bifunctional inhibitor/plant lipid transfer protein/seed storage helical domain-containing protein" evidence="3">
    <location>
        <begin position="31"/>
        <end position="96"/>
    </location>
</feature>
<evidence type="ECO:0000313" key="5">
    <source>
        <dbReference type="EMBL" id="KAG6581743.1"/>
    </source>
</evidence>
<evidence type="ECO:0000259" key="4">
    <source>
        <dbReference type="SMART" id="SM00499"/>
    </source>
</evidence>
<dbReference type="CDD" id="cd01959">
    <property type="entry name" value="nsLTP2"/>
    <property type="match status" value="1"/>
</dbReference>
<evidence type="ECO:0000256" key="3">
    <source>
        <dbReference type="SAM" id="SignalP"/>
    </source>
</evidence>